<dbReference type="InterPro" id="IPR029044">
    <property type="entry name" value="Nucleotide-diphossugar_trans"/>
</dbReference>
<keyword evidence="3" id="KW-1185">Reference proteome</keyword>
<name>A0A238J3J1_9RHOB</name>
<dbReference type="SUPFAM" id="SSF53448">
    <property type="entry name" value="Nucleotide-diphospho-sugar transferases"/>
    <property type="match status" value="1"/>
</dbReference>
<dbReference type="EMBL" id="FXXQ01000011">
    <property type="protein sequence ID" value="SMX24913.1"/>
    <property type="molecule type" value="Genomic_DNA"/>
</dbReference>
<sequence length="405" mass="44753">MAATDAPSISVIVASHQRPMWLRRCLTALTQLDYPNFEIIIAADASGLQAIGEHRALSLVKIIEANEANIARTRNLGLAQAAGDIVAFIDDDAVPEPLWLRFHTQSLAATGASASVGYVRGRNGISFQSRAESVDAHAQTHIEQSPDMTPFIPEISTGRAVKLVGTNFAIRRAALCDIGGFDEAFRYYLDDTDVSLRLAVAGHKSAVAPLAEVHHATAPSARRTPARRPRDLFDMGRSTALFLRKHGRATDQAFQWLQARERRRLLRHMVAGTCEPRDISRLSQTLKAGWNAGNVEDLTPFRPFDAQPEGFLRFPATPPGHCVIAERFLGKRAKMPADQRTSVFRFSRTTLRHHVTFVEPGVWVQTGGQFGPSLRDGSAFRWCRFAERVEEETGRVALQRGIGEN</sequence>
<dbReference type="InterPro" id="IPR001173">
    <property type="entry name" value="Glyco_trans_2-like"/>
</dbReference>
<evidence type="ECO:0000313" key="2">
    <source>
        <dbReference type="EMBL" id="SMX24913.1"/>
    </source>
</evidence>
<keyword evidence="2" id="KW-0808">Transferase</keyword>
<dbReference type="PANTHER" id="PTHR43685">
    <property type="entry name" value="GLYCOSYLTRANSFERASE"/>
    <property type="match status" value="1"/>
</dbReference>
<dbReference type="Pfam" id="PF00535">
    <property type="entry name" value="Glycos_transf_2"/>
    <property type="match status" value="1"/>
</dbReference>
<keyword evidence="2" id="KW-0328">Glycosyltransferase</keyword>
<dbReference type="RefSeq" id="WP_093975122.1">
    <property type="nucleotide sequence ID" value="NZ_FXXQ01000011.1"/>
</dbReference>
<dbReference type="InterPro" id="IPR050834">
    <property type="entry name" value="Glycosyltransf_2"/>
</dbReference>
<dbReference type="OrthoDB" id="153025at2"/>
<dbReference type="Gene3D" id="3.90.550.10">
    <property type="entry name" value="Spore Coat Polysaccharide Biosynthesis Protein SpsA, Chain A"/>
    <property type="match status" value="1"/>
</dbReference>
<dbReference type="AlphaFoldDB" id="A0A238J3J1"/>
<accession>A0A238J3J1</accession>
<dbReference type="Proteomes" id="UP000201838">
    <property type="component" value="Unassembled WGS sequence"/>
</dbReference>
<evidence type="ECO:0000313" key="3">
    <source>
        <dbReference type="Proteomes" id="UP000201838"/>
    </source>
</evidence>
<dbReference type="PANTHER" id="PTHR43685:SF2">
    <property type="entry name" value="GLYCOSYLTRANSFERASE 2-LIKE DOMAIN-CONTAINING PROTEIN"/>
    <property type="match status" value="1"/>
</dbReference>
<reference evidence="2 3" key="1">
    <citation type="submission" date="2017-05" db="EMBL/GenBank/DDBJ databases">
        <authorList>
            <person name="Song R."/>
            <person name="Chenine A.L."/>
            <person name="Ruprecht R.M."/>
        </authorList>
    </citation>
    <scope>NUCLEOTIDE SEQUENCE [LARGE SCALE GENOMIC DNA]</scope>
    <source>
        <strain evidence="2 3">CECT 8489</strain>
    </source>
</reference>
<gene>
    <name evidence="2" type="primary">wbbL_2</name>
    <name evidence="2" type="ORF">BOA8489_03046</name>
</gene>
<protein>
    <submittedName>
        <fullName evidence="2">N-acetylglucosaminyl-diphospho-decaprenol L-rhamnosyltransferase</fullName>
        <ecNumber evidence="2">2.4.1.289</ecNumber>
    </submittedName>
</protein>
<organism evidence="2 3">
    <name type="scientific">Boseongicola aestuarii</name>
    <dbReference type="NCBI Taxonomy" id="1470561"/>
    <lineage>
        <taxon>Bacteria</taxon>
        <taxon>Pseudomonadati</taxon>
        <taxon>Pseudomonadota</taxon>
        <taxon>Alphaproteobacteria</taxon>
        <taxon>Rhodobacterales</taxon>
        <taxon>Paracoccaceae</taxon>
        <taxon>Boseongicola</taxon>
    </lineage>
</organism>
<dbReference type="EC" id="2.4.1.289" evidence="2"/>
<feature type="domain" description="Glycosyltransferase 2-like" evidence="1">
    <location>
        <begin position="10"/>
        <end position="175"/>
    </location>
</feature>
<proteinExistence type="predicted"/>
<dbReference type="GO" id="GO:0102096">
    <property type="term" value="F:decaprenyl-N-acetyl-alpha-D-glucosaminyl-pyrophosphate:dTDP-alpha-L-rhamnose rhamnosyltransferase activity"/>
    <property type="evidence" value="ECO:0007669"/>
    <property type="project" value="UniProtKB-EC"/>
</dbReference>
<evidence type="ECO:0000259" key="1">
    <source>
        <dbReference type="Pfam" id="PF00535"/>
    </source>
</evidence>